<evidence type="ECO:0000256" key="2">
    <source>
        <dbReference type="SAM" id="MobiDB-lite"/>
    </source>
</evidence>
<evidence type="ECO:0000256" key="3">
    <source>
        <dbReference type="SAM" id="Phobius"/>
    </source>
</evidence>
<keyword evidence="1" id="KW-0175">Coiled coil</keyword>
<keyword evidence="3" id="KW-1133">Transmembrane helix</keyword>
<evidence type="ECO:0000259" key="4">
    <source>
        <dbReference type="PROSITE" id="PS50192"/>
    </source>
</evidence>
<dbReference type="eggNOG" id="ENOG502RZK4">
    <property type="taxonomic scope" value="Eukaryota"/>
</dbReference>
<dbReference type="STRING" id="379508.A5DSA7"/>
<proteinExistence type="predicted"/>
<dbReference type="Gene3D" id="1.20.5.110">
    <property type="match status" value="1"/>
</dbReference>
<feature type="transmembrane region" description="Helical" evidence="3">
    <location>
        <begin position="283"/>
        <end position="302"/>
    </location>
</feature>
<dbReference type="SUPFAM" id="SSF58038">
    <property type="entry name" value="SNARE fusion complex"/>
    <property type="match status" value="1"/>
</dbReference>
<dbReference type="SMART" id="SM00397">
    <property type="entry name" value="t_SNARE"/>
    <property type="match status" value="1"/>
</dbReference>
<dbReference type="PROSITE" id="PS50192">
    <property type="entry name" value="T_SNARE"/>
    <property type="match status" value="1"/>
</dbReference>
<sequence>MPKKDKNETKLQLSRLQLNVEEAEAIIEDRNNLLKLNLSPSANDNENLTALLGKITSLFKSLEDSFRVGGVRSKDTAFFDQFNDLVQLYHKLYTDLQTDPSIDVSSYKYEKPAPTTTTTNTTTTSSTATTSPTPAAKTTTATPSKSVRFKDTPEVEDTGSVPPMLSAQSTSSSLGMTPYTPYADNPIDAEAEAESDSNSTTDRSNLQMFAEHQQTMMRQDQDLEVLHQLISHQNRMGRDIDQELDEHMIILNDLELGVDNSELRLHRATRRLNNFRRMARENGSLVTIITLSVILILLLIVLN</sequence>
<gene>
    <name evidence="5" type="ORF">LELG_00243</name>
</gene>
<evidence type="ECO:0000313" key="5">
    <source>
        <dbReference type="EMBL" id="EDK42065.1"/>
    </source>
</evidence>
<name>A5DSA7_LODEL</name>
<dbReference type="HOGENOM" id="CLU_053570_2_1_1"/>
<accession>A5DSA7</accession>
<dbReference type="VEuPathDB" id="FungiDB:LELG_00243"/>
<feature type="compositionally biased region" description="Low complexity" evidence="2">
    <location>
        <begin position="112"/>
        <end position="146"/>
    </location>
</feature>
<reference evidence="5 6" key="1">
    <citation type="journal article" date="2009" name="Nature">
        <title>Evolution of pathogenicity and sexual reproduction in eight Candida genomes.</title>
        <authorList>
            <person name="Butler G."/>
            <person name="Rasmussen M.D."/>
            <person name="Lin M.F."/>
            <person name="Santos M.A."/>
            <person name="Sakthikumar S."/>
            <person name="Munro C.A."/>
            <person name="Rheinbay E."/>
            <person name="Grabherr M."/>
            <person name="Forche A."/>
            <person name="Reedy J.L."/>
            <person name="Agrafioti I."/>
            <person name="Arnaud M.B."/>
            <person name="Bates S."/>
            <person name="Brown A.J."/>
            <person name="Brunke S."/>
            <person name="Costanzo M.C."/>
            <person name="Fitzpatrick D.A."/>
            <person name="de Groot P.W."/>
            <person name="Harris D."/>
            <person name="Hoyer L.L."/>
            <person name="Hube B."/>
            <person name="Klis F.M."/>
            <person name="Kodira C."/>
            <person name="Lennard N."/>
            <person name="Logue M.E."/>
            <person name="Martin R."/>
            <person name="Neiman A.M."/>
            <person name="Nikolaou E."/>
            <person name="Quail M.A."/>
            <person name="Quinn J."/>
            <person name="Santos M.C."/>
            <person name="Schmitzberger F.F."/>
            <person name="Sherlock G."/>
            <person name="Shah P."/>
            <person name="Silverstein K.A."/>
            <person name="Skrzypek M.S."/>
            <person name="Soll D."/>
            <person name="Staggs R."/>
            <person name="Stansfield I."/>
            <person name="Stumpf M.P."/>
            <person name="Sudbery P.E."/>
            <person name="Srikantha T."/>
            <person name="Zeng Q."/>
            <person name="Berman J."/>
            <person name="Berriman M."/>
            <person name="Heitman J."/>
            <person name="Gow N.A."/>
            <person name="Lorenz M.C."/>
            <person name="Birren B.W."/>
            <person name="Kellis M."/>
            <person name="Cuomo C.A."/>
        </authorList>
    </citation>
    <scope>NUCLEOTIDE SEQUENCE [LARGE SCALE GENOMIC DNA]</scope>
    <source>
        <strain evidence="6">ATCC 11503 / BCRC 21390 / CBS 2605 / JCM 1781 / NBRC 1676 / NRRL YB-4239</strain>
    </source>
</reference>
<keyword evidence="3" id="KW-0472">Membrane</keyword>
<dbReference type="GeneID" id="5235873"/>
<feature type="region of interest" description="Disordered" evidence="2">
    <location>
        <begin position="107"/>
        <end position="185"/>
    </location>
</feature>
<feature type="compositionally biased region" description="Polar residues" evidence="2">
    <location>
        <begin position="166"/>
        <end position="175"/>
    </location>
</feature>
<keyword evidence="6" id="KW-1185">Reference proteome</keyword>
<dbReference type="AlphaFoldDB" id="A5DSA7"/>
<dbReference type="EMBL" id="CH981524">
    <property type="protein sequence ID" value="EDK42065.1"/>
    <property type="molecule type" value="Genomic_DNA"/>
</dbReference>
<dbReference type="OMA" id="ELMGTRH"/>
<protein>
    <recommendedName>
        <fullName evidence="4">t-SNARE coiled-coil homology domain-containing protein</fullName>
    </recommendedName>
</protein>
<keyword evidence="3" id="KW-0812">Transmembrane</keyword>
<dbReference type="InParanoid" id="A5DSA7"/>
<dbReference type="OrthoDB" id="244190at2759"/>
<dbReference type="Proteomes" id="UP000001996">
    <property type="component" value="Unassembled WGS sequence"/>
</dbReference>
<evidence type="ECO:0000313" key="6">
    <source>
        <dbReference type="Proteomes" id="UP000001996"/>
    </source>
</evidence>
<organism evidence="5 6">
    <name type="scientific">Lodderomyces elongisporus (strain ATCC 11503 / CBS 2605 / JCM 1781 / NBRC 1676 / NRRL YB-4239)</name>
    <name type="common">Yeast</name>
    <name type="synonym">Saccharomyces elongisporus</name>
    <dbReference type="NCBI Taxonomy" id="379508"/>
    <lineage>
        <taxon>Eukaryota</taxon>
        <taxon>Fungi</taxon>
        <taxon>Dikarya</taxon>
        <taxon>Ascomycota</taxon>
        <taxon>Saccharomycotina</taxon>
        <taxon>Pichiomycetes</taxon>
        <taxon>Debaryomycetaceae</taxon>
        <taxon>Candida/Lodderomyces clade</taxon>
        <taxon>Lodderomyces</taxon>
    </lineage>
</organism>
<evidence type="ECO:0000256" key="1">
    <source>
        <dbReference type="SAM" id="Coils"/>
    </source>
</evidence>
<feature type="coiled-coil region" evidence="1">
    <location>
        <begin position="251"/>
        <end position="278"/>
    </location>
</feature>
<feature type="domain" description="T-SNARE coiled-coil homology" evidence="4">
    <location>
        <begin position="213"/>
        <end position="275"/>
    </location>
</feature>
<dbReference type="FunCoup" id="A5DSA7">
    <property type="interactions" value="57"/>
</dbReference>
<feature type="coiled-coil region" evidence="1">
    <location>
        <begin position="6"/>
        <end position="33"/>
    </location>
</feature>
<dbReference type="CDD" id="cd15859">
    <property type="entry name" value="SNARE_SYN8"/>
    <property type="match status" value="1"/>
</dbReference>
<dbReference type="InterPro" id="IPR000727">
    <property type="entry name" value="T_SNARE_dom"/>
</dbReference>
<dbReference type="KEGG" id="lel:PVL30_000238"/>